<organism evidence="2 3">
    <name type="scientific">Rubrivirga marina</name>
    <dbReference type="NCBI Taxonomy" id="1196024"/>
    <lineage>
        <taxon>Bacteria</taxon>
        <taxon>Pseudomonadati</taxon>
        <taxon>Rhodothermota</taxon>
        <taxon>Rhodothermia</taxon>
        <taxon>Rhodothermales</taxon>
        <taxon>Rubricoccaceae</taxon>
        <taxon>Rubrivirga</taxon>
    </lineage>
</organism>
<evidence type="ECO:0000256" key="1">
    <source>
        <dbReference type="SAM" id="Phobius"/>
    </source>
</evidence>
<keyword evidence="1" id="KW-0812">Transmembrane</keyword>
<dbReference type="AlphaFoldDB" id="A0A271IX56"/>
<proteinExistence type="predicted"/>
<feature type="transmembrane region" description="Helical" evidence="1">
    <location>
        <begin position="54"/>
        <end position="74"/>
    </location>
</feature>
<dbReference type="EMBL" id="MQWD01000001">
    <property type="protein sequence ID" value="PAP75803.1"/>
    <property type="molecule type" value="Genomic_DNA"/>
</dbReference>
<feature type="transmembrane region" description="Helical" evidence="1">
    <location>
        <begin position="24"/>
        <end position="48"/>
    </location>
</feature>
<protein>
    <recommendedName>
        <fullName evidence="4">DUF805 domain-containing protein</fullName>
    </recommendedName>
</protein>
<dbReference type="OrthoDB" id="9812349at2"/>
<reference evidence="2 3" key="1">
    <citation type="submission" date="2016-11" db="EMBL/GenBank/DDBJ databases">
        <title>Study of marine rhodopsin-containing bacteria.</title>
        <authorList>
            <person name="Yoshizawa S."/>
            <person name="Kumagai Y."/>
            <person name="Kogure K."/>
        </authorList>
    </citation>
    <scope>NUCLEOTIDE SEQUENCE [LARGE SCALE GENOMIC DNA]</scope>
    <source>
        <strain evidence="2 3">SAORIC-28</strain>
    </source>
</reference>
<keyword evidence="1" id="KW-1133">Transmembrane helix</keyword>
<dbReference type="InterPro" id="IPR008523">
    <property type="entry name" value="DUF805"/>
</dbReference>
<keyword evidence="1" id="KW-0472">Membrane</keyword>
<keyword evidence="3" id="KW-1185">Reference proteome</keyword>
<dbReference type="Proteomes" id="UP000216339">
    <property type="component" value="Unassembled WGS sequence"/>
</dbReference>
<accession>A0A271IX56</accession>
<dbReference type="GO" id="GO:0005886">
    <property type="term" value="C:plasma membrane"/>
    <property type="evidence" value="ECO:0007669"/>
    <property type="project" value="TreeGrafter"/>
</dbReference>
<feature type="transmembrane region" description="Helical" evidence="1">
    <location>
        <begin position="86"/>
        <end position="106"/>
    </location>
</feature>
<evidence type="ECO:0000313" key="3">
    <source>
        <dbReference type="Proteomes" id="UP000216339"/>
    </source>
</evidence>
<evidence type="ECO:0008006" key="4">
    <source>
        <dbReference type="Google" id="ProtNLM"/>
    </source>
</evidence>
<sequence>MEWYLDVLKNHYADFDGRARRKEYWMFTLINVGIMIGLSIVAGILGAIWEPLGWLGYLVYIGYALAVIVPGIAVSIRRLHDTGKTGWLLLLGLIPLLGLVLIYFMVIEGDSGPNEYGPDPKMAADPVMGDLAF</sequence>
<dbReference type="PANTHER" id="PTHR34980:SF2">
    <property type="entry name" value="INNER MEMBRANE PROTEIN YHAH-RELATED"/>
    <property type="match status" value="1"/>
</dbReference>
<dbReference type="RefSeq" id="WP_095509447.1">
    <property type="nucleotide sequence ID" value="NZ_MQWD01000001.1"/>
</dbReference>
<dbReference type="Pfam" id="PF05656">
    <property type="entry name" value="DUF805"/>
    <property type="match status" value="1"/>
</dbReference>
<gene>
    <name evidence="2" type="ORF">BSZ37_04775</name>
</gene>
<name>A0A271IX56_9BACT</name>
<dbReference type="PANTHER" id="PTHR34980">
    <property type="entry name" value="INNER MEMBRANE PROTEIN-RELATED-RELATED"/>
    <property type="match status" value="1"/>
</dbReference>
<comment type="caution">
    <text evidence="2">The sequence shown here is derived from an EMBL/GenBank/DDBJ whole genome shotgun (WGS) entry which is preliminary data.</text>
</comment>
<evidence type="ECO:0000313" key="2">
    <source>
        <dbReference type="EMBL" id="PAP75803.1"/>
    </source>
</evidence>